<sequence length="100" mass="10376">MTWVVFGVAVVVVLGLLIAACNKALRSSRRGVSAGIGDGLGNFIDVFDPGNARAARDLKEQDNVGHVIPSPDGDDPPHGVDLKAGRVHPAGVTQGRIVLK</sequence>
<protein>
    <submittedName>
        <fullName evidence="1">Uncharacterized protein</fullName>
    </submittedName>
</protein>
<reference evidence="1 2" key="1">
    <citation type="submission" date="2020-02" db="EMBL/GenBank/DDBJ databases">
        <title>Whole-genome analyses of novel actinobacteria.</title>
        <authorList>
            <person name="Sahin N."/>
        </authorList>
    </citation>
    <scope>NUCLEOTIDE SEQUENCE [LARGE SCALE GENOMIC DNA]</scope>
    <source>
        <strain evidence="1 2">KC13</strain>
    </source>
</reference>
<comment type="caution">
    <text evidence="1">The sequence shown here is derived from an EMBL/GenBank/DDBJ whole genome shotgun (WGS) entry which is preliminary data.</text>
</comment>
<dbReference type="EMBL" id="JAALAA010000009">
    <property type="protein sequence ID" value="NGN93667.1"/>
    <property type="molecule type" value="Genomic_DNA"/>
</dbReference>
<name>A0A6M1RBD4_9ACTN</name>
<dbReference type="RefSeq" id="WP_165111384.1">
    <property type="nucleotide sequence ID" value="NZ_JAALAA010000009.1"/>
</dbReference>
<gene>
    <name evidence="1" type="ORF">G5C66_13060</name>
</gene>
<evidence type="ECO:0000313" key="2">
    <source>
        <dbReference type="Proteomes" id="UP000483261"/>
    </source>
</evidence>
<proteinExistence type="predicted"/>
<dbReference type="AlphaFoldDB" id="A0A6M1RBD4"/>
<keyword evidence="2" id="KW-1185">Reference proteome</keyword>
<organism evidence="1 2">
    <name type="scientific">Nocardioides turkmenicus</name>
    <dbReference type="NCBI Taxonomy" id="2711220"/>
    <lineage>
        <taxon>Bacteria</taxon>
        <taxon>Bacillati</taxon>
        <taxon>Actinomycetota</taxon>
        <taxon>Actinomycetes</taxon>
        <taxon>Propionibacteriales</taxon>
        <taxon>Nocardioidaceae</taxon>
        <taxon>Nocardioides</taxon>
    </lineage>
</organism>
<evidence type="ECO:0000313" key="1">
    <source>
        <dbReference type="EMBL" id="NGN93667.1"/>
    </source>
</evidence>
<dbReference type="Proteomes" id="UP000483261">
    <property type="component" value="Unassembled WGS sequence"/>
</dbReference>
<accession>A0A6M1RBD4</accession>